<dbReference type="OMA" id="CAQRVAY"/>
<dbReference type="InParanoid" id="K3YMK4"/>
<dbReference type="eggNOG" id="ENOG502R3QR">
    <property type="taxonomic scope" value="Eukaryota"/>
</dbReference>
<feature type="transmembrane region" description="Helical" evidence="1">
    <location>
        <begin position="80"/>
        <end position="101"/>
    </location>
</feature>
<dbReference type="EMBL" id="AGNK02003847">
    <property type="status" value="NOT_ANNOTATED_CDS"/>
    <property type="molecule type" value="Genomic_DNA"/>
</dbReference>
<reference evidence="3" key="1">
    <citation type="journal article" date="2012" name="Nat. Biotechnol.">
        <title>Reference genome sequence of the model plant Setaria.</title>
        <authorList>
            <person name="Bennetzen J.L."/>
            <person name="Schmutz J."/>
            <person name="Wang H."/>
            <person name="Percifield R."/>
            <person name="Hawkins J."/>
            <person name="Pontaroli A.C."/>
            <person name="Estep M."/>
            <person name="Feng L."/>
            <person name="Vaughn J.N."/>
            <person name="Grimwood J."/>
            <person name="Jenkins J."/>
            <person name="Barry K."/>
            <person name="Lindquist E."/>
            <person name="Hellsten U."/>
            <person name="Deshpande S."/>
            <person name="Wang X."/>
            <person name="Wu X."/>
            <person name="Mitros T."/>
            <person name="Triplett J."/>
            <person name="Yang X."/>
            <person name="Ye C.Y."/>
            <person name="Mauro-Herrera M."/>
            <person name="Wang L."/>
            <person name="Li P."/>
            <person name="Sharma M."/>
            <person name="Sharma R."/>
            <person name="Ronald P.C."/>
            <person name="Panaud O."/>
            <person name="Kellogg E.A."/>
            <person name="Brutnell T.P."/>
            <person name="Doust A.N."/>
            <person name="Tuskan G.A."/>
            <person name="Rokhsar D."/>
            <person name="Devos K.M."/>
        </authorList>
    </citation>
    <scope>NUCLEOTIDE SEQUENCE [LARGE SCALE GENOMIC DNA]</scope>
    <source>
        <strain evidence="3">cv. Yugu1</strain>
    </source>
</reference>
<accession>K3YMK4</accession>
<protein>
    <submittedName>
        <fullName evidence="2">Uncharacterized protein</fullName>
    </submittedName>
</protein>
<feature type="transmembrane region" description="Helical" evidence="1">
    <location>
        <begin position="173"/>
        <end position="193"/>
    </location>
</feature>
<keyword evidence="1" id="KW-1133">Transmembrane helix</keyword>
<dbReference type="Gramene" id="KQL01802">
    <property type="protein sequence ID" value="KQL01802"/>
    <property type="gene ID" value="SETIT_015484mg"/>
</dbReference>
<evidence type="ECO:0000256" key="1">
    <source>
        <dbReference type="SAM" id="Phobius"/>
    </source>
</evidence>
<feature type="transmembrane region" description="Helical" evidence="1">
    <location>
        <begin position="34"/>
        <end position="60"/>
    </location>
</feature>
<organism evidence="2 3">
    <name type="scientific">Setaria italica</name>
    <name type="common">Foxtail millet</name>
    <name type="synonym">Panicum italicum</name>
    <dbReference type="NCBI Taxonomy" id="4555"/>
    <lineage>
        <taxon>Eukaryota</taxon>
        <taxon>Viridiplantae</taxon>
        <taxon>Streptophyta</taxon>
        <taxon>Embryophyta</taxon>
        <taxon>Tracheophyta</taxon>
        <taxon>Spermatophyta</taxon>
        <taxon>Magnoliopsida</taxon>
        <taxon>Liliopsida</taxon>
        <taxon>Poales</taxon>
        <taxon>Poaceae</taxon>
        <taxon>PACMAD clade</taxon>
        <taxon>Panicoideae</taxon>
        <taxon>Panicodae</taxon>
        <taxon>Paniceae</taxon>
        <taxon>Cenchrinae</taxon>
        <taxon>Setaria</taxon>
    </lineage>
</organism>
<dbReference type="AlphaFoldDB" id="K3YMK4"/>
<keyword evidence="1" id="KW-0812">Transmembrane</keyword>
<keyword evidence="3" id="KW-1185">Reference proteome</keyword>
<sequence>MGDAVVVIPTPSPPPSPPQTAWRNIAMVQARSRVGLTAAAAAMYLLLAIMWLLFASLAALRIKGIACGEDCPVAAAAPKAMAVGLVSFWLVLPVAAAAWLISKTAFNTHVEEAPAPKLITPAEQQMVYAVKLGMLAIVAFLLLGFAGVLLKGYSSVEGSHRDIVSSVIIDVASLGSAVLYCFIILPALALYVWKMILVLRQRI</sequence>
<dbReference type="FunCoup" id="K3YMK4">
    <property type="interactions" value="862"/>
</dbReference>
<evidence type="ECO:0000313" key="3">
    <source>
        <dbReference type="Proteomes" id="UP000004995"/>
    </source>
</evidence>
<dbReference type="HOGENOM" id="CLU_1404716_0_0_1"/>
<reference evidence="2" key="2">
    <citation type="submission" date="2018-08" db="UniProtKB">
        <authorList>
            <consortium name="EnsemblPlants"/>
        </authorList>
    </citation>
    <scope>IDENTIFICATION</scope>
    <source>
        <strain evidence="2">Yugu1</strain>
    </source>
</reference>
<feature type="transmembrane region" description="Helical" evidence="1">
    <location>
        <begin position="132"/>
        <end position="153"/>
    </location>
</feature>
<name>K3YMK4_SETIT</name>
<proteinExistence type="predicted"/>
<keyword evidence="1" id="KW-0472">Membrane</keyword>
<dbReference type="Proteomes" id="UP000004995">
    <property type="component" value="Unassembled WGS sequence"/>
</dbReference>
<dbReference type="EnsemblPlants" id="KQL01802">
    <property type="protein sequence ID" value="KQL01802"/>
    <property type="gene ID" value="SETIT_015484mg"/>
</dbReference>
<evidence type="ECO:0000313" key="2">
    <source>
        <dbReference type="EnsemblPlants" id="KQL01802"/>
    </source>
</evidence>